<evidence type="ECO:0000313" key="3">
    <source>
        <dbReference type="Proteomes" id="UP001642540"/>
    </source>
</evidence>
<evidence type="ECO:0000313" key="2">
    <source>
        <dbReference type="EMBL" id="CAL8080017.1"/>
    </source>
</evidence>
<feature type="compositionally biased region" description="Acidic residues" evidence="1">
    <location>
        <begin position="457"/>
        <end position="480"/>
    </location>
</feature>
<proteinExistence type="predicted"/>
<reference evidence="2 3" key="1">
    <citation type="submission" date="2024-08" db="EMBL/GenBank/DDBJ databases">
        <authorList>
            <person name="Cucini C."/>
            <person name="Frati F."/>
        </authorList>
    </citation>
    <scope>NUCLEOTIDE SEQUENCE [LARGE SCALE GENOMIC DNA]</scope>
</reference>
<gene>
    <name evidence="2" type="ORF">ODALV1_LOCUS4529</name>
</gene>
<evidence type="ECO:0000256" key="1">
    <source>
        <dbReference type="SAM" id="MobiDB-lite"/>
    </source>
</evidence>
<feature type="compositionally biased region" description="Acidic residues" evidence="1">
    <location>
        <begin position="302"/>
        <end position="312"/>
    </location>
</feature>
<feature type="region of interest" description="Disordered" evidence="1">
    <location>
        <begin position="396"/>
        <end position="488"/>
    </location>
</feature>
<feature type="region of interest" description="Disordered" evidence="1">
    <location>
        <begin position="302"/>
        <end position="382"/>
    </location>
</feature>
<accession>A0ABP1PW75</accession>
<organism evidence="2 3">
    <name type="scientific">Orchesella dallaii</name>
    <dbReference type="NCBI Taxonomy" id="48710"/>
    <lineage>
        <taxon>Eukaryota</taxon>
        <taxon>Metazoa</taxon>
        <taxon>Ecdysozoa</taxon>
        <taxon>Arthropoda</taxon>
        <taxon>Hexapoda</taxon>
        <taxon>Collembola</taxon>
        <taxon>Entomobryomorpha</taxon>
        <taxon>Entomobryoidea</taxon>
        <taxon>Orchesellidae</taxon>
        <taxon>Orchesellinae</taxon>
        <taxon>Orchesella</taxon>
    </lineage>
</organism>
<feature type="region of interest" description="Disordered" evidence="1">
    <location>
        <begin position="256"/>
        <end position="287"/>
    </location>
</feature>
<feature type="compositionally biased region" description="Acidic residues" evidence="1">
    <location>
        <begin position="438"/>
        <end position="448"/>
    </location>
</feature>
<feature type="compositionally biased region" description="Basic and acidic residues" evidence="1">
    <location>
        <begin position="396"/>
        <end position="417"/>
    </location>
</feature>
<comment type="caution">
    <text evidence="2">The sequence shown here is derived from an EMBL/GenBank/DDBJ whole genome shotgun (WGS) entry which is preliminary data.</text>
</comment>
<dbReference type="Proteomes" id="UP001642540">
    <property type="component" value="Unassembled WGS sequence"/>
</dbReference>
<feature type="compositionally biased region" description="Acidic residues" evidence="1">
    <location>
        <begin position="270"/>
        <end position="287"/>
    </location>
</feature>
<evidence type="ECO:0008006" key="4">
    <source>
        <dbReference type="Google" id="ProtNLM"/>
    </source>
</evidence>
<protein>
    <recommendedName>
        <fullName evidence="4">C2H2-type domain-containing protein</fullName>
    </recommendedName>
</protein>
<sequence>MSYPGDLGQTYRIKGESYQPAELKKNTVFLGYFKASSVYECGARALGCPAVVSGLEIEKHELKECKFRTLRYCQFATLKCSKTFTDFNRNVLHLMEDHKIPVVYNPRGHFLIRYDRKEYLDTNVDAHHGIVPLIRAAMIVMENGEVTVCLLLAKDMGEHTRVWVAHCGTSERPPLVANVFICPPHLADVGKPMLERKVSVMRAVDIIPILESTDCYVEVENEYLDQSMRLEVKFQKYFTICVGIKKVTTQPEVLGSCESTGNEVEHDVDVDSGENDGEMDDYEEGENEGAALMETKNGVALDDEEEEDEGVGQDEQKQEQEDRVILEDPLKGDFQNEPEPDEDVAPAKVEDDGKDAAAEEKDVVKDTRGQKQQVVEDEKTDKEIAVEREKAAVEVAVDEEKLAEEEKPAEVAAVDKEEVIDEEIASEEEKPAEVAAVEFEESDEEEAGEQEKIVEEKMEEEEFDEGTGPEEKEIEQEEGTGAEQAEEKGIVVVDDEKEFFPYAFTPPTDRLMTPDEQQAFELLGEMKSKIIAKKKAIKERKFCPIPYKDKIRLQMLECLFKVKFFE</sequence>
<keyword evidence="3" id="KW-1185">Reference proteome</keyword>
<dbReference type="EMBL" id="CAXLJM020000014">
    <property type="protein sequence ID" value="CAL8080017.1"/>
    <property type="molecule type" value="Genomic_DNA"/>
</dbReference>
<feature type="compositionally biased region" description="Basic and acidic residues" evidence="1">
    <location>
        <begin position="348"/>
        <end position="382"/>
    </location>
</feature>
<name>A0ABP1PW75_9HEXA</name>
<feature type="compositionally biased region" description="Basic and acidic residues" evidence="1">
    <location>
        <begin position="314"/>
        <end position="331"/>
    </location>
</feature>